<dbReference type="EMBL" id="JAAHFQ010000270">
    <property type="protein sequence ID" value="NER28848.1"/>
    <property type="molecule type" value="Genomic_DNA"/>
</dbReference>
<comment type="caution">
    <text evidence="1">The sequence shown here is derived from an EMBL/GenBank/DDBJ whole genome shotgun (WGS) entry which is preliminary data.</text>
</comment>
<sequence length="233" mass="27479">MDKLEQKLRQLITEICTHPLKSLERQQKLSQVCILVIKSGKLWRENTTYYNDALQQMWEYCCQHPEEYEPSLKNVTTWLNDNLKKQLRNLRDAQRRNKNRLLTIIQTQEGQIFDPTDNIPARPDIDPVLEVWEATLNWVKSDPDRILRKTCFRKRSEVNAQALILRRLPPETPWQTIATEFQLTPSESKDLPKFYSRKCLPHLRRFGTSLGYINEPPTYASKGTISNHMKQVS</sequence>
<accession>A0A6B3NHR0</accession>
<name>A0A6B3NHR0_9CYAN</name>
<dbReference type="AlphaFoldDB" id="A0A6B3NHR0"/>
<protein>
    <submittedName>
        <fullName evidence="1">Sigma-70 family RNA polymerase sigma factor</fullName>
    </submittedName>
</protein>
<gene>
    <name evidence="1" type="ORF">F6J89_14725</name>
</gene>
<organism evidence="1">
    <name type="scientific">Symploca sp. SIO1C4</name>
    <dbReference type="NCBI Taxonomy" id="2607765"/>
    <lineage>
        <taxon>Bacteria</taxon>
        <taxon>Bacillati</taxon>
        <taxon>Cyanobacteriota</taxon>
        <taxon>Cyanophyceae</taxon>
        <taxon>Coleofasciculales</taxon>
        <taxon>Coleofasciculaceae</taxon>
        <taxon>Symploca</taxon>
    </lineage>
</organism>
<reference evidence="1" key="1">
    <citation type="submission" date="2019-11" db="EMBL/GenBank/DDBJ databases">
        <title>Genomic insights into an expanded diversity of filamentous marine cyanobacteria reveals the extraordinary biosynthetic potential of Moorea and Okeania.</title>
        <authorList>
            <person name="Ferreira Leao T."/>
            <person name="Wang M."/>
            <person name="Moss N."/>
            <person name="Da Silva R."/>
            <person name="Sanders J."/>
            <person name="Nurk S."/>
            <person name="Gurevich A."/>
            <person name="Humphrey G."/>
            <person name="Reher R."/>
            <person name="Zhu Q."/>
            <person name="Belda-Ferre P."/>
            <person name="Glukhov E."/>
            <person name="Rex R."/>
            <person name="Dorrestein P.C."/>
            <person name="Knight R."/>
            <person name="Pevzner P."/>
            <person name="Gerwick W.H."/>
            <person name="Gerwick L."/>
        </authorList>
    </citation>
    <scope>NUCLEOTIDE SEQUENCE</scope>
    <source>
        <strain evidence="1">SIO1C4</strain>
    </source>
</reference>
<proteinExistence type="predicted"/>
<evidence type="ECO:0000313" key="1">
    <source>
        <dbReference type="EMBL" id="NER28848.1"/>
    </source>
</evidence>